<evidence type="ECO:0000313" key="2">
    <source>
        <dbReference type="WBParaSite" id="JU765_v2.g11970.t1"/>
    </source>
</evidence>
<sequence>MIPNSIPRRLLVHGRLKNFADKAKNDAVFTVGECVGYCGGDIRRLADDIKSLQPTVLPKIQEGLGGRVRLMLTGSAPCADNALTFMRCALGAVIIEGYGQTECVACATITLEGDCVPGHVGVPSPCNAVKLVVPELGYFAKNNAGE</sequence>
<name>A0AC34Q1H0_9BILA</name>
<evidence type="ECO:0000313" key="1">
    <source>
        <dbReference type="Proteomes" id="UP000887576"/>
    </source>
</evidence>
<dbReference type="Proteomes" id="UP000887576">
    <property type="component" value="Unplaced"/>
</dbReference>
<accession>A0AC34Q1H0</accession>
<protein>
    <submittedName>
        <fullName evidence="2">AMP-dependent synthetase/ligase domain-containing protein</fullName>
    </submittedName>
</protein>
<dbReference type="WBParaSite" id="JU765_v2.g11970.t1">
    <property type="protein sequence ID" value="JU765_v2.g11970.t1"/>
    <property type="gene ID" value="JU765_v2.g11970"/>
</dbReference>
<proteinExistence type="predicted"/>
<organism evidence="1 2">
    <name type="scientific">Panagrolaimus sp. JU765</name>
    <dbReference type="NCBI Taxonomy" id="591449"/>
    <lineage>
        <taxon>Eukaryota</taxon>
        <taxon>Metazoa</taxon>
        <taxon>Ecdysozoa</taxon>
        <taxon>Nematoda</taxon>
        <taxon>Chromadorea</taxon>
        <taxon>Rhabditida</taxon>
        <taxon>Tylenchina</taxon>
        <taxon>Panagrolaimomorpha</taxon>
        <taxon>Panagrolaimoidea</taxon>
        <taxon>Panagrolaimidae</taxon>
        <taxon>Panagrolaimus</taxon>
    </lineage>
</organism>
<reference evidence="2" key="1">
    <citation type="submission" date="2022-11" db="UniProtKB">
        <authorList>
            <consortium name="WormBaseParasite"/>
        </authorList>
    </citation>
    <scope>IDENTIFICATION</scope>
</reference>